<dbReference type="Pfam" id="PF01832">
    <property type="entry name" value="Glucosaminidase"/>
    <property type="match status" value="1"/>
</dbReference>
<dbReference type="EMBL" id="MZ130485">
    <property type="protein sequence ID" value="QWM90071.1"/>
    <property type="molecule type" value="Genomic_DNA"/>
</dbReference>
<evidence type="ECO:0000259" key="1">
    <source>
        <dbReference type="Pfam" id="PF01832"/>
    </source>
</evidence>
<feature type="domain" description="Mannosyl-glycoprotein endo-beta-N-acetylglucosamidase-like" evidence="1">
    <location>
        <begin position="64"/>
        <end position="154"/>
    </location>
</feature>
<dbReference type="RefSeq" id="YP_010359643.1">
    <property type="nucleotide sequence ID" value="NC_062775.1"/>
</dbReference>
<reference evidence="2 3" key="1">
    <citation type="submission" date="2021-04" db="EMBL/GenBank/DDBJ databases">
        <authorList>
            <person name="Shkoporov A.N."/>
            <person name="Stockdale S.R."/>
            <person name="Guerin E."/>
            <person name="Ross R.P."/>
            <person name="Hill C."/>
        </authorList>
    </citation>
    <scope>NUCLEOTIDE SEQUENCE [LARGE SCALE GENOMIC DNA]</scope>
    <source>
        <strain evidence="3">cr18_1</strain>
    </source>
</reference>
<evidence type="ECO:0000313" key="3">
    <source>
        <dbReference type="Proteomes" id="UP000827799"/>
    </source>
</evidence>
<dbReference type="InterPro" id="IPR002901">
    <property type="entry name" value="MGlyc_endo_b_GlcNAc-like_dom"/>
</dbReference>
<keyword evidence="3" id="KW-1185">Reference proteome</keyword>
<organism evidence="2 3">
    <name type="scientific">uncultured phage cr18_1</name>
    <dbReference type="NCBI Taxonomy" id="2986407"/>
    <lineage>
        <taxon>Viruses</taxon>
        <taxon>Duplodnaviria</taxon>
        <taxon>Heunggongvirae</taxon>
        <taxon>Uroviricota</taxon>
        <taxon>Caudoviricetes</taxon>
        <taxon>Crassvirales</taxon>
        <taxon>Steigviridae</taxon>
        <taxon>Asinivirinae</taxon>
        <taxon>Lebriduvirus</taxon>
        <taxon>Lebriduvirus gastrointestinalis</taxon>
    </lineage>
</organism>
<evidence type="ECO:0000313" key="2">
    <source>
        <dbReference type="EMBL" id="QWM90071.1"/>
    </source>
</evidence>
<dbReference type="GO" id="GO:0004040">
    <property type="term" value="F:amidase activity"/>
    <property type="evidence" value="ECO:0007669"/>
    <property type="project" value="InterPro"/>
</dbReference>
<dbReference type="Proteomes" id="UP000827799">
    <property type="component" value="Segment"/>
</dbReference>
<proteinExistence type="predicted"/>
<accession>A0AAE7V4P9</accession>
<gene>
    <name evidence="2" type="primary">gp_22736</name>
</gene>
<protein>
    <submittedName>
        <fullName evidence="2">N-acetylmuramoyl-L-alanine_amidase, putative phage endolysin</fullName>
    </submittedName>
</protein>
<dbReference type="KEGG" id="vg:75692015"/>
<name>A0AAE7V4P9_9CAUD</name>
<dbReference type="Gene3D" id="1.10.530.10">
    <property type="match status" value="1"/>
</dbReference>
<sequence>MKHIITCLACAILLSVNAYSSWVIHKKIAQLEHPPKVECIKLEQPEFLMSDNPEKDLPKVLNYYGVMYPDIVRAQAILETGHFRSKVFREYNNLFGLYDSKNQDYFKFEHWSESVAAYISMVQYKYKPPDNYYSFLEKIGYATDTNYIQKVKRIEYGLSKN</sequence>
<dbReference type="GeneID" id="75692015"/>